<proteinExistence type="predicted"/>
<gene>
    <name evidence="1" type="ORF">FHY32_001349</name>
</gene>
<evidence type="ECO:0000313" key="2">
    <source>
        <dbReference type="Proteomes" id="UP000576603"/>
    </source>
</evidence>
<reference evidence="1 2" key="1">
    <citation type="submission" date="2020-08" db="EMBL/GenBank/DDBJ databases">
        <title>Studying the diversity of plant-associated saprophytic bacteria and their role in host health and plant-pathogen interactions.</title>
        <authorList>
            <person name="Potnis N."/>
        </authorList>
    </citation>
    <scope>NUCLEOTIDE SEQUENCE [LARGE SCALE GENOMIC DNA]</scope>
    <source>
        <strain evidence="1 2">CFBP 7922</strain>
    </source>
</reference>
<dbReference type="AlphaFoldDB" id="A0AAW3U1Z7"/>
<comment type="caution">
    <text evidence="1">The sequence shown here is derived from an EMBL/GenBank/DDBJ whole genome shotgun (WGS) entry which is preliminary data.</text>
</comment>
<dbReference type="Proteomes" id="UP000576603">
    <property type="component" value="Unassembled WGS sequence"/>
</dbReference>
<name>A0AAW3U1Z7_XANEU</name>
<protein>
    <submittedName>
        <fullName evidence="1">Uncharacterized protein</fullName>
    </submittedName>
</protein>
<dbReference type="EMBL" id="JACHNL010000002">
    <property type="protein sequence ID" value="MBB4723031.1"/>
    <property type="molecule type" value="Genomic_DNA"/>
</dbReference>
<evidence type="ECO:0000313" key="1">
    <source>
        <dbReference type="EMBL" id="MBB4723031.1"/>
    </source>
</evidence>
<accession>A0AAW3U1Z7</accession>
<sequence>MIVPTTRQRRSHLQERLHVRDLIPAVATPLHDAGPATGVVVYRSPLAPTEPA</sequence>
<organism evidence="1 2">
    <name type="scientific">Xanthomonas euvesicatoria</name>
    <dbReference type="NCBI Taxonomy" id="456327"/>
    <lineage>
        <taxon>Bacteria</taxon>
        <taxon>Pseudomonadati</taxon>
        <taxon>Pseudomonadota</taxon>
        <taxon>Gammaproteobacteria</taxon>
        <taxon>Lysobacterales</taxon>
        <taxon>Lysobacteraceae</taxon>
        <taxon>Xanthomonas</taxon>
    </lineage>
</organism>